<feature type="compositionally biased region" description="Basic and acidic residues" evidence="2">
    <location>
        <begin position="545"/>
        <end position="587"/>
    </location>
</feature>
<evidence type="ECO:0000256" key="1">
    <source>
        <dbReference type="SAM" id="Coils"/>
    </source>
</evidence>
<dbReference type="PROSITE" id="PS01159">
    <property type="entry name" value="WW_DOMAIN_1"/>
    <property type="match status" value="1"/>
</dbReference>
<feature type="compositionally biased region" description="Polar residues" evidence="2">
    <location>
        <begin position="633"/>
        <end position="647"/>
    </location>
</feature>
<dbReference type="OrthoDB" id="6344460at2759"/>
<dbReference type="PROSITE" id="PS50020">
    <property type="entry name" value="WW_DOMAIN_2"/>
    <property type="match status" value="1"/>
</dbReference>
<feature type="domain" description="WW" evidence="3">
    <location>
        <begin position="49"/>
        <end position="83"/>
    </location>
</feature>
<feature type="compositionally biased region" description="Basic and acidic residues" evidence="2">
    <location>
        <begin position="114"/>
        <end position="127"/>
    </location>
</feature>
<feature type="compositionally biased region" description="Low complexity" evidence="2">
    <location>
        <begin position="1252"/>
        <end position="1265"/>
    </location>
</feature>
<feature type="coiled-coil region" evidence="1">
    <location>
        <begin position="797"/>
        <end position="902"/>
    </location>
</feature>
<feature type="region of interest" description="Disordered" evidence="2">
    <location>
        <begin position="266"/>
        <end position="299"/>
    </location>
</feature>
<reference evidence="5" key="1">
    <citation type="submission" date="2025-08" db="UniProtKB">
        <authorList>
            <consortium name="RefSeq"/>
        </authorList>
    </citation>
    <scope>IDENTIFICATION</scope>
    <source>
        <strain evidence="5">Ishihara</strain>
        <tissue evidence="5">Whole body</tissue>
    </source>
</reference>
<feature type="compositionally biased region" description="Pro residues" evidence="2">
    <location>
        <begin position="405"/>
        <end position="414"/>
    </location>
</feature>
<evidence type="ECO:0000256" key="2">
    <source>
        <dbReference type="SAM" id="MobiDB-lite"/>
    </source>
</evidence>
<name>A0A9J7E9L5_SPOLT</name>
<feature type="compositionally biased region" description="Basic and acidic residues" evidence="2">
    <location>
        <begin position="136"/>
        <end position="145"/>
    </location>
</feature>
<evidence type="ECO:0000313" key="5">
    <source>
        <dbReference type="RefSeq" id="XP_022826885.1"/>
    </source>
</evidence>
<keyword evidence="1" id="KW-0175">Coiled coil</keyword>
<dbReference type="SMART" id="SM00456">
    <property type="entry name" value="WW"/>
    <property type="match status" value="1"/>
</dbReference>
<feature type="compositionally biased region" description="Basic and acidic residues" evidence="2">
    <location>
        <begin position="415"/>
        <end position="437"/>
    </location>
</feature>
<dbReference type="InterPro" id="IPR001202">
    <property type="entry name" value="WW_dom"/>
</dbReference>
<dbReference type="Gene3D" id="3.30.1470.10">
    <property type="entry name" value="Photosystem I PsaD, reaction center subunit II"/>
    <property type="match status" value="1"/>
</dbReference>
<feature type="compositionally biased region" description="Low complexity" evidence="2">
    <location>
        <begin position="379"/>
        <end position="404"/>
    </location>
</feature>
<dbReference type="PANTHER" id="PTHR21715">
    <property type="entry name" value="RH04127P"/>
    <property type="match status" value="1"/>
</dbReference>
<feature type="compositionally biased region" description="Low complexity" evidence="2">
    <location>
        <begin position="147"/>
        <end position="158"/>
    </location>
</feature>
<dbReference type="CTD" id="22897"/>
<feature type="compositionally biased region" description="Pro residues" evidence="2">
    <location>
        <begin position="361"/>
        <end position="378"/>
    </location>
</feature>
<accession>A0A9J7E9L5</accession>
<dbReference type="InterPro" id="IPR053233">
    <property type="entry name" value="ABRA-related"/>
</dbReference>
<feature type="compositionally biased region" description="Polar residues" evidence="2">
    <location>
        <begin position="1071"/>
        <end position="1082"/>
    </location>
</feature>
<dbReference type="InterPro" id="IPR036020">
    <property type="entry name" value="WW_dom_sf"/>
</dbReference>
<protein>
    <submittedName>
        <fullName evidence="5">Centrosomal protein of 164 kDa isoform X1</fullName>
    </submittedName>
</protein>
<dbReference type="KEGG" id="sliu:111356666"/>
<feature type="region of interest" description="Disordered" evidence="2">
    <location>
        <begin position="981"/>
        <end position="1162"/>
    </location>
</feature>
<keyword evidence="4" id="KW-1185">Reference proteome</keyword>
<evidence type="ECO:0000313" key="4">
    <source>
        <dbReference type="Proteomes" id="UP000301870"/>
    </source>
</evidence>
<feature type="region of interest" description="Disordered" evidence="2">
    <location>
        <begin position="1308"/>
        <end position="1346"/>
    </location>
</feature>
<feature type="compositionally biased region" description="Polar residues" evidence="2">
    <location>
        <begin position="341"/>
        <end position="354"/>
    </location>
</feature>
<sequence>MSSPVVCREIFDENSQPSAEEISDYAQQLGIDPESESHLLPLAKDGLMQALPPPWKAYYDDKIQSHYYYNEDTKRTQWEHPLDNVYRELVKKARDASMQDDTCASVQELLTSEENTKNLERVETKVESDEELSTDSDNHASDVRDNPTLTGPRRLTPLGRPPPSPLTRLDKKLSDTRISPLRRSVDGALSGKPNLMRNTSDRDLLSRTTFGAERPKLLFKQQSEIIDLKMHVLNSPEEENFSPLLMGSKIDRGLPLTGKGSMFLKVSKSDLPSPDTDKSLPIDSVTKSDPPKGILREKMTDPFYKKVDNMFLGRQKQPVSFEEDRKSVRFKLENLPEPTVSPGSNSSSEQNDGQSSIISAPPHPAIPSPIIPSSPLSPSPFVSSSPVMSPSQVPLNQIVLTPLSTRPPLPPRPNESPRETKSLSGSERDSVDSESHARGTSPRRRVLRPPPGDYIKPDLFQKNFQKISDFVRPGDIDTLPVSLEEPGQSEKETRPRSPMIPQKSKISINLMESIESETSIDSPDREFANLDLNDLDESNENQKNSNEKEIEKDLTNTEEISEKKSISSDKRSISSDKKSISLERNRSNENIQIPQIKVPILDFSKAIPSDSDDSKKSSIREEDSKSKSHELSNIKSPQVKVSPTPSLGSEMRSPRLDYSKPWSPLSTFKPLNKSVLSPQIKTSDSASSLGKGLTSPRLDGVILSQGKSSSDNVVVVYQFETQEESLPKPIKSPLIPDMGTRDLIERNKADERRRLELALQKELESIRLEWSVRERKLRGELLEELREAEDRFLAEKRMRLSEQAERHKREMDEALTSAEQTHRQTLEQATLELEERNQQDIELAERRHLDNMNKIHQQYRDKLIDQQRQLEIENERALCELREQLQANLSKERARMIDENRATIEALREEHTTRVTDLRHDYRAEIERLRTQHACHVEEVRARLASERAAGPRLHERTLQDKYKCLKEKYVRLKHDVKMSIERRNKRREMSMTTGSETEKSNSHKANQSLERCKEVNETSVSAVLEPEPRARINNNPSVKYNDNETSYSESNAHKPIDNNNVDWKLRRDNTVPSAETSQTSVKRPHRRTAVAFREPPRRRRDTDRDTGATTDCQDSSDATTADEKPKENINGHGRRRCFTRLKSASTSRLNYSPKRGEGWSSPLESLRQQLRKLDDLEDQFPDLACQPAYSLRYPFAELGPVSTADTPELEFVRHRALVEREGMRRARAALKRRKAALRETRASLSPHRAPSEGTASSASSASSACGGGAGGAGGAVPAGPAAGAVLRSLRALHADVRDIWRALDARRPHTASPETSSCNAATTSQTRMTLSAPEPVLQDNSDDGVAERARGLRAWLQTAP</sequence>
<feature type="region of interest" description="Disordered" evidence="2">
    <location>
        <begin position="333"/>
        <end position="459"/>
    </location>
</feature>
<dbReference type="PANTHER" id="PTHR21715:SF0">
    <property type="entry name" value="RH04127P"/>
    <property type="match status" value="1"/>
</dbReference>
<feature type="compositionally biased region" description="Polar residues" evidence="2">
    <location>
        <begin position="1313"/>
        <end position="1330"/>
    </location>
</feature>
<feature type="region of interest" description="Disordered" evidence="2">
    <location>
        <begin position="114"/>
        <end position="170"/>
    </location>
</feature>
<gene>
    <name evidence="5" type="primary">LOC111356666</name>
</gene>
<dbReference type="RefSeq" id="XP_022826885.1">
    <property type="nucleotide sequence ID" value="XM_022971117.1"/>
</dbReference>
<dbReference type="SUPFAM" id="SSF51045">
    <property type="entry name" value="WW domain"/>
    <property type="match status" value="1"/>
</dbReference>
<dbReference type="Pfam" id="PF00397">
    <property type="entry name" value="WW"/>
    <property type="match status" value="1"/>
</dbReference>
<organism evidence="4 5">
    <name type="scientific">Spodoptera litura</name>
    <name type="common">Asian cotton leafworm</name>
    <dbReference type="NCBI Taxonomy" id="69820"/>
    <lineage>
        <taxon>Eukaryota</taxon>
        <taxon>Metazoa</taxon>
        <taxon>Ecdysozoa</taxon>
        <taxon>Arthropoda</taxon>
        <taxon>Hexapoda</taxon>
        <taxon>Insecta</taxon>
        <taxon>Pterygota</taxon>
        <taxon>Neoptera</taxon>
        <taxon>Endopterygota</taxon>
        <taxon>Lepidoptera</taxon>
        <taxon>Glossata</taxon>
        <taxon>Ditrysia</taxon>
        <taxon>Noctuoidea</taxon>
        <taxon>Noctuidae</taxon>
        <taxon>Amphipyrinae</taxon>
        <taxon>Spodoptera</taxon>
    </lineage>
</organism>
<feature type="region of interest" description="Disordered" evidence="2">
    <location>
        <begin position="471"/>
        <end position="663"/>
    </location>
</feature>
<dbReference type="GeneID" id="111356666"/>
<dbReference type="Proteomes" id="UP000301870">
    <property type="component" value="Chromosome 23"/>
</dbReference>
<dbReference type="CDD" id="cd00201">
    <property type="entry name" value="WW"/>
    <property type="match status" value="1"/>
</dbReference>
<feature type="compositionally biased region" description="Polar residues" evidence="2">
    <location>
        <begin position="1033"/>
        <end position="1051"/>
    </location>
</feature>
<feature type="region of interest" description="Disordered" evidence="2">
    <location>
        <begin position="1235"/>
        <end position="1276"/>
    </location>
</feature>
<feature type="compositionally biased region" description="Basic and acidic residues" evidence="2">
    <location>
        <begin position="612"/>
        <end position="632"/>
    </location>
</feature>
<evidence type="ECO:0000259" key="3">
    <source>
        <dbReference type="PROSITE" id="PS50020"/>
    </source>
</evidence>
<proteinExistence type="predicted"/>
<feature type="compositionally biased region" description="Gly residues" evidence="2">
    <location>
        <begin position="1266"/>
        <end position="1276"/>
    </location>
</feature>